<organism evidence="2 3">
    <name type="scientific">Conger conger</name>
    <name type="common">Conger eel</name>
    <name type="synonym">Muraena conger</name>
    <dbReference type="NCBI Taxonomy" id="82655"/>
    <lineage>
        <taxon>Eukaryota</taxon>
        <taxon>Metazoa</taxon>
        <taxon>Chordata</taxon>
        <taxon>Craniata</taxon>
        <taxon>Vertebrata</taxon>
        <taxon>Euteleostomi</taxon>
        <taxon>Actinopterygii</taxon>
        <taxon>Neopterygii</taxon>
        <taxon>Teleostei</taxon>
        <taxon>Anguilliformes</taxon>
        <taxon>Congridae</taxon>
        <taxon>Conger</taxon>
    </lineage>
</organism>
<gene>
    <name evidence="2" type="ORF">COCON_G00034930</name>
</gene>
<dbReference type="EMBL" id="JAFJMO010000002">
    <property type="protein sequence ID" value="KAJ8284643.1"/>
    <property type="molecule type" value="Genomic_DNA"/>
</dbReference>
<evidence type="ECO:0000256" key="1">
    <source>
        <dbReference type="SAM" id="MobiDB-lite"/>
    </source>
</evidence>
<evidence type="ECO:0000313" key="3">
    <source>
        <dbReference type="Proteomes" id="UP001152803"/>
    </source>
</evidence>
<dbReference type="Proteomes" id="UP001152803">
    <property type="component" value="Unassembled WGS sequence"/>
</dbReference>
<sequence>MMPKQPPPDGLSPAWLAATTLSPEELAAVTRKLGVGITPGDGKLPETSQRGRDRSQGRRAERRGGLERGQEGV</sequence>
<evidence type="ECO:0000313" key="2">
    <source>
        <dbReference type="EMBL" id="KAJ8284643.1"/>
    </source>
</evidence>
<protein>
    <submittedName>
        <fullName evidence="2">Uncharacterized protein</fullName>
    </submittedName>
</protein>
<comment type="caution">
    <text evidence="2">The sequence shown here is derived from an EMBL/GenBank/DDBJ whole genome shotgun (WGS) entry which is preliminary data.</text>
</comment>
<feature type="region of interest" description="Disordered" evidence="1">
    <location>
        <begin position="32"/>
        <end position="73"/>
    </location>
</feature>
<name>A0A9Q1DZH7_CONCO</name>
<keyword evidence="3" id="KW-1185">Reference proteome</keyword>
<proteinExistence type="predicted"/>
<reference evidence="2" key="1">
    <citation type="journal article" date="2023" name="Science">
        <title>Genome structures resolve the early diversification of teleost fishes.</title>
        <authorList>
            <person name="Parey E."/>
            <person name="Louis A."/>
            <person name="Montfort J."/>
            <person name="Bouchez O."/>
            <person name="Roques C."/>
            <person name="Iampietro C."/>
            <person name="Lluch J."/>
            <person name="Castinel A."/>
            <person name="Donnadieu C."/>
            <person name="Desvignes T."/>
            <person name="Floi Bucao C."/>
            <person name="Jouanno E."/>
            <person name="Wen M."/>
            <person name="Mejri S."/>
            <person name="Dirks R."/>
            <person name="Jansen H."/>
            <person name="Henkel C."/>
            <person name="Chen W.J."/>
            <person name="Zahm M."/>
            <person name="Cabau C."/>
            <person name="Klopp C."/>
            <person name="Thompson A.W."/>
            <person name="Robinson-Rechavi M."/>
            <person name="Braasch I."/>
            <person name="Lecointre G."/>
            <person name="Bobe J."/>
            <person name="Postlethwait J.H."/>
            <person name="Berthelot C."/>
            <person name="Roest Crollius H."/>
            <person name="Guiguen Y."/>
        </authorList>
    </citation>
    <scope>NUCLEOTIDE SEQUENCE</scope>
    <source>
        <strain evidence="2">Concon-B</strain>
    </source>
</reference>
<accession>A0A9Q1DZH7</accession>
<feature type="compositionally biased region" description="Basic and acidic residues" evidence="1">
    <location>
        <begin position="49"/>
        <end position="73"/>
    </location>
</feature>
<dbReference type="AlphaFoldDB" id="A0A9Q1DZH7"/>